<name>A0ABS6S3F7_9BACT</name>
<reference evidence="1 2" key="1">
    <citation type="journal article" date="2020" name="J Geophys Res Biogeosci">
        <title>Magnetotaxis as an Adaptation to Enable Bacterial Shuttling of Microbial Sulfur and Sulfur Cycling Across Aquatic Oxic#Anoxic Interfaces.</title>
        <authorList>
            <person name="Li J."/>
            <person name="Liu P."/>
            <person name="Wang J."/>
            <person name="Roberts A.P."/>
            <person name="Pan Y."/>
        </authorList>
    </citation>
    <scope>NUCLEOTIDE SEQUENCE [LARGE SCALE GENOMIC DNA]</scope>
    <source>
        <strain evidence="1 2">MYR-1_YQ</strain>
    </source>
</reference>
<comment type="caution">
    <text evidence="1">The sequence shown here is derived from an EMBL/GenBank/DDBJ whole genome shotgun (WGS) entry which is preliminary data.</text>
</comment>
<dbReference type="RefSeq" id="WP_218253985.1">
    <property type="nucleotide sequence ID" value="NZ_JABXWD010000558.1"/>
</dbReference>
<feature type="non-terminal residue" evidence="1">
    <location>
        <position position="1"/>
    </location>
</feature>
<dbReference type="Proteomes" id="UP001196980">
    <property type="component" value="Unassembled WGS sequence"/>
</dbReference>
<proteinExistence type="predicted"/>
<protein>
    <submittedName>
        <fullName evidence="1">Uncharacterized protein</fullName>
    </submittedName>
</protein>
<evidence type="ECO:0000313" key="2">
    <source>
        <dbReference type="Proteomes" id="UP001196980"/>
    </source>
</evidence>
<gene>
    <name evidence="1" type="ORF">HWQ67_17480</name>
</gene>
<accession>A0ABS6S3F7</accession>
<organism evidence="1 2">
    <name type="scientific">Candidatus Magnetobacterium casense</name>
    <dbReference type="NCBI Taxonomy" id="1455061"/>
    <lineage>
        <taxon>Bacteria</taxon>
        <taxon>Pseudomonadati</taxon>
        <taxon>Nitrospirota</taxon>
        <taxon>Thermodesulfovibrionia</taxon>
        <taxon>Thermodesulfovibrionales</taxon>
        <taxon>Candidatus Magnetobacteriaceae</taxon>
        <taxon>Candidatus Magnetobacterium</taxon>
    </lineage>
</organism>
<keyword evidence="2" id="KW-1185">Reference proteome</keyword>
<dbReference type="EMBL" id="JABXWD010000558">
    <property type="protein sequence ID" value="MBV6343371.1"/>
    <property type="molecule type" value="Genomic_DNA"/>
</dbReference>
<sequence length="166" mass="18537">MQLCPLLNEYLEHYCGEHVPAPPPKVVTPHKNKAAAETEYAFTLNMPPGYADEGAIIKAAEGILRHGLTPAAPYEKVCYGAYVLEKTEVGTPHIHGVYKTPSGRRIATKYFQRYWKLWDEKKKMGHGHQGGYHQKARHGESYSAYMSKEGVVVPVGDTLPEIKSND</sequence>
<evidence type="ECO:0000313" key="1">
    <source>
        <dbReference type="EMBL" id="MBV6343371.1"/>
    </source>
</evidence>